<evidence type="ECO:0000313" key="3">
    <source>
        <dbReference type="Proteomes" id="UP001243330"/>
    </source>
</evidence>
<feature type="compositionally biased region" description="Polar residues" evidence="1">
    <location>
        <begin position="88"/>
        <end position="106"/>
    </location>
</feature>
<evidence type="ECO:0000256" key="1">
    <source>
        <dbReference type="SAM" id="MobiDB-lite"/>
    </source>
</evidence>
<accession>A0AAD9EM61</accession>
<evidence type="ECO:0000313" key="2">
    <source>
        <dbReference type="EMBL" id="KAK1852512.1"/>
    </source>
</evidence>
<reference evidence="2" key="1">
    <citation type="submission" date="2023-01" db="EMBL/GenBank/DDBJ databases">
        <title>Colletotrichum chrysophilum M932 genome sequence.</title>
        <authorList>
            <person name="Baroncelli R."/>
        </authorList>
    </citation>
    <scope>NUCLEOTIDE SEQUENCE</scope>
    <source>
        <strain evidence="2">M932</strain>
    </source>
</reference>
<dbReference type="EMBL" id="JAQOWY010000073">
    <property type="protein sequence ID" value="KAK1852512.1"/>
    <property type="molecule type" value="Genomic_DNA"/>
</dbReference>
<feature type="region of interest" description="Disordered" evidence="1">
    <location>
        <begin position="1"/>
        <end position="118"/>
    </location>
</feature>
<feature type="compositionally biased region" description="Low complexity" evidence="1">
    <location>
        <begin position="107"/>
        <end position="118"/>
    </location>
</feature>
<proteinExistence type="predicted"/>
<dbReference type="AlphaFoldDB" id="A0AAD9EM61"/>
<organism evidence="2 3">
    <name type="scientific">Colletotrichum chrysophilum</name>
    <dbReference type="NCBI Taxonomy" id="1836956"/>
    <lineage>
        <taxon>Eukaryota</taxon>
        <taxon>Fungi</taxon>
        <taxon>Dikarya</taxon>
        <taxon>Ascomycota</taxon>
        <taxon>Pezizomycotina</taxon>
        <taxon>Sordariomycetes</taxon>
        <taxon>Hypocreomycetidae</taxon>
        <taxon>Glomerellales</taxon>
        <taxon>Glomerellaceae</taxon>
        <taxon>Colletotrichum</taxon>
        <taxon>Colletotrichum gloeosporioides species complex</taxon>
    </lineage>
</organism>
<gene>
    <name evidence="2" type="ORF">CCHR01_04862</name>
</gene>
<name>A0AAD9EM61_9PEZI</name>
<comment type="caution">
    <text evidence="2">The sequence shown here is derived from an EMBL/GenBank/DDBJ whole genome shotgun (WGS) entry which is preliminary data.</text>
</comment>
<dbReference type="Proteomes" id="UP001243330">
    <property type="component" value="Unassembled WGS sequence"/>
</dbReference>
<feature type="compositionally biased region" description="Polar residues" evidence="1">
    <location>
        <begin position="1"/>
        <end position="17"/>
    </location>
</feature>
<sequence>MPQAPLSPTLNYTIMTTSSPSSLPPKNPSPAIVDTNARPPRTKTSRPDPGASEHQHKPCNQPRGSKGSPTQLTFPAPLLANKAPPQNHIPQTRQTHTHHLSLQGNISPSHTSHSPPPV</sequence>
<keyword evidence="3" id="KW-1185">Reference proteome</keyword>
<protein>
    <submittedName>
        <fullName evidence="2">Uncharacterized protein</fullName>
    </submittedName>
</protein>